<dbReference type="Proteomes" id="UP001055811">
    <property type="component" value="Linkage Group LG05"/>
</dbReference>
<name>A0ACB9CYR5_CICIN</name>
<dbReference type="EMBL" id="CM042013">
    <property type="protein sequence ID" value="KAI3739444.1"/>
    <property type="molecule type" value="Genomic_DNA"/>
</dbReference>
<reference evidence="2" key="1">
    <citation type="journal article" date="2022" name="Mol. Ecol. Resour.">
        <title>The genomes of chicory, endive, great burdock and yacon provide insights into Asteraceae palaeo-polyploidization history and plant inulin production.</title>
        <authorList>
            <person name="Fan W."/>
            <person name="Wang S."/>
            <person name="Wang H."/>
            <person name="Wang A."/>
            <person name="Jiang F."/>
            <person name="Liu H."/>
            <person name="Zhao H."/>
            <person name="Xu D."/>
            <person name="Zhang Y."/>
        </authorList>
    </citation>
    <scope>NUCLEOTIDE SEQUENCE [LARGE SCALE GENOMIC DNA]</scope>
    <source>
        <strain evidence="2">cv. Punajuju</strain>
    </source>
</reference>
<evidence type="ECO:0000313" key="1">
    <source>
        <dbReference type="EMBL" id="KAI3739444.1"/>
    </source>
</evidence>
<organism evidence="1 2">
    <name type="scientific">Cichorium intybus</name>
    <name type="common">Chicory</name>
    <dbReference type="NCBI Taxonomy" id="13427"/>
    <lineage>
        <taxon>Eukaryota</taxon>
        <taxon>Viridiplantae</taxon>
        <taxon>Streptophyta</taxon>
        <taxon>Embryophyta</taxon>
        <taxon>Tracheophyta</taxon>
        <taxon>Spermatophyta</taxon>
        <taxon>Magnoliopsida</taxon>
        <taxon>eudicotyledons</taxon>
        <taxon>Gunneridae</taxon>
        <taxon>Pentapetalae</taxon>
        <taxon>asterids</taxon>
        <taxon>campanulids</taxon>
        <taxon>Asterales</taxon>
        <taxon>Asteraceae</taxon>
        <taxon>Cichorioideae</taxon>
        <taxon>Cichorieae</taxon>
        <taxon>Cichoriinae</taxon>
        <taxon>Cichorium</taxon>
    </lineage>
</organism>
<evidence type="ECO:0000313" key="2">
    <source>
        <dbReference type="Proteomes" id="UP001055811"/>
    </source>
</evidence>
<reference evidence="1 2" key="2">
    <citation type="journal article" date="2022" name="Mol. Ecol. Resour.">
        <title>The genomes of chicory, endive, great burdock and yacon provide insights into Asteraceae paleo-polyploidization history and plant inulin production.</title>
        <authorList>
            <person name="Fan W."/>
            <person name="Wang S."/>
            <person name="Wang H."/>
            <person name="Wang A."/>
            <person name="Jiang F."/>
            <person name="Liu H."/>
            <person name="Zhao H."/>
            <person name="Xu D."/>
            <person name="Zhang Y."/>
        </authorList>
    </citation>
    <scope>NUCLEOTIDE SEQUENCE [LARGE SCALE GENOMIC DNA]</scope>
    <source>
        <strain evidence="2">cv. Punajuju</strain>
        <tissue evidence="1">Leaves</tissue>
    </source>
</reference>
<gene>
    <name evidence="1" type="ORF">L2E82_29848</name>
</gene>
<comment type="caution">
    <text evidence="1">The sequence shown here is derived from an EMBL/GenBank/DDBJ whole genome shotgun (WGS) entry which is preliminary data.</text>
</comment>
<accession>A0ACB9CYR5</accession>
<proteinExistence type="predicted"/>
<sequence>MPTLINLEQQPTRVNNIDDLTSEDSEDEAIKEEGTENNQTCSDYRIRADIPLFHGRCGQPGHRSNECPLRKNVNLIETNDEEVFELDWPDTNLGELAGAEVAKEEGERKPSHTHKENEEGGATLDRDRYEAPAVLLLIGIAMKLRRFLLLLPPSTTVLDEMPKWDHVGMELRLSEQEDTCIWPRTQPKPNRCGSYRAKQEERLL</sequence>
<protein>
    <submittedName>
        <fullName evidence="1">Uncharacterized protein</fullName>
    </submittedName>
</protein>
<keyword evidence="2" id="KW-1185">Reference proteome</keyword>